<dbReference type="AlphaFoldDB" id="A0A438NHK4"/>
<sequence length="102" mass="10361">MAQGLVKKQGTSKPATKSAHNAGVTKKGSRTITPKKAKLAKQAKMNKKFTSGLTAKTEAMLGARAGHLELLGQGRKKTSTATGDKSKKPTAGGAGKKGSNAG</sequence>
<gene>
    <name evidence="2" type="ORF">B0A52_00559</name>
</gene>
<feature type="compositionally biased region" description="Basic residues" evidence="1">
    <location>
        <begin position="27"/>
        <end position="45"/>
    </location>
</feature>
<evidence type="ECO:0000313" key="3">
    <source>
        <dbReference type="Proteomes" id="UP000288859"/>
    </source>
</evidence>
<feature type="region of interest" description="Disordered" evidence="1">
    <location>
        <begin position="66"/>
        <end position="102"/>
    </location>
</feature>
<feature type="compositionally biased region" description="Polar residues" evidence="1">
    <location>
        <begin position="9"/>
        <end position="19"/>
    </location>
</feature>
<dbReference type="OrthoDB" id="5239630at2759"/>
<dbReference type="Proteomes" id="UP000288859">
    <property type="component" value="Unassembled WGS sequence"/>
</dbReference>
<evidence type="ECO:0000256" key="1">
    <source>
        <dbReference type="SAM" id="MobiDB-lite"/>
    </source>
</evidence>
<feature type="region of interest" description="Disordered" evidence="1">
    <location>
        <begin position="1"/>
        <end position="45"/>
    </location>
</feature>
<accession>A0A438NHK4</accession>
<evidence type="ECO:0000313" key="2">
    <source>
        <dbReference type="EMBL" id="RVX75207.1"/>
    </source>
</evidence>
<comment type="caution">
    <text evidence="2">The sequence shown here is derived from an EMBL/GenBank/DDBJ whole genome shotgun (WGS) entry which is preliminary data.</text>
</comment>
<feature type="compositionally biased region" description="Gly residues" evidence="1">
    <location>
        <begin position="92"/>
        <end position="102"/>
    </location>
</feature>
<dbReference type="InterPro" id="IPR019034">
    <property type="entry name" value="UPF0390"/>
</dbReference>
<organism evidence="2 3">
    <name type="scientific">Exophiala mesophila</name>
    <name type="common">Black yeast-like fungus</name>
    <dbReference type="NCBI Taxonomy" id="212818"/>
    <lineage>
        <taxon>Eukaryota</taxon>
        <taxon>Fungi</taxon>
        <taxon>Dikarya</taxon>
        <taxon>Ascomycota</taxon>
        <taxon>Pezizomycotina</taxon>
        <taxon>Eurotiomycetes</taxon>
        <taxon>Chaetothyriomycetidae</taxon>
        <taxon>Chaetothyriales</taxon>
        <taxon>Herpotrichiellaceae</taxon>
        <taxon>Exophiala</taxon>
    </lineage>
</organism>
<reference evidence="2 3" key="1">
    <citation type="submission" date="2017-03" db="EMBL/GenBank/DDBJ databases">
        <title>Genomes of endolithic fungi from Antarctica.</title>
        <authorList>
            <person name="Coleine C."/>
            <person name="Masonjones S."/>
            <person name="Stajich J.E."/>
        </authorList>
    </citation>
    <scope>NUCLEOTIDE SEQUENCE [LARGE SCALE GENOMIC DNA]</scope>
    <source>
        <strain evidence="2 3">CCFEE 6314</strain>
    </source>
</reference>
<dbReference type="EMBL" id="NAJM01000002">
    <property type="protein sequence ID" value="RVX75207.1"/>
    <property type="molecule type" value="Genomic_DNA"/>
</dbReference>
<name>A0A438NHK4_EXOME</name>
<dbReference type="Pfam" id="PF09495">
    <property type="entry name" value="DUF2462"/>
    <property type="match status" value="1"/>
</dbReference>
<protein>
    <submittedName>
        <fullName evidence="2">Uncharacterized protein</fullName>
    </submittedName>
</protein>
<proteinExistence type="predicted"/>